<evidence type="ECO:0000259" key="4">
    <source>
        <dbReference type="Pfam" id="PF09294"/>
    </source>
</evidence>
<evidence type="ECO:0000313" key="5">
    <source>
        <dbReference type="EMBL" id="RXM29131.1"/>
    </source>
</evidence>
<proteinExistence type="predicted"/>
<feature type="domain" description="Interferon/interleukin receptor" evidence="4">
    <location>
        <begin position="71"/>
        <end position="174"/>
    </location>
</feature>
<comment type="caution">
    <text evidence="5">The sequence shown here is derived from an EMBL/GenBank/DDBJ whole genome shotgun (WGS) entry which is preliminary data.</text>
</comment>
<keyword evidence="2" id="KW-1133">Transmembrane helix</keyword>
<protein>
    <submittedName>
        <fullName evidence="5">Interleukin-20 receptor subunit alpha</fullName>
    </submittedName>
</protein>
<dbReference type="Pfam" id="PF09294">
    <property type="entry name" value="Interfer-bind"/>
    <property type="match status" value="1"/>
</dbReference>
<evidence type="ECO:0000259" key="3">
    <source>
        <dbReference type="Pfam" id="PF01108"/>
    </source>
</evidence>
<evidence type="ECO:0000256" key="2">
    <source>
        <dbReference type="SAM" id="Phobius"/>
    </source>
</evidence>
<dbReference type="GO" id="GO:0004896">
    <property type="term" value="F:cytokine receptor activity"/>
    <property type="evidence" value="ECO:0007669"/>
    <property type="project" value="TreeGrafter"/>
</dbReference>
<dbReference type="InterPro" id="IPR050650">
    <property type="entry name" value="Type-II_Cytokine-TF_Rcpt"/>
</dbReference>
<dbReference type="InterPro" id="IPR013783">
    <property type="entry name" value="Ig-like_fold"/>
</dbReference>
<accession>A0A444U1U0</accession>
<dbReference type="Pfam" id="PF01108">
    <property type="entry name" value="Tissue_fac"/>
    <property type="match status" value="1"/>
</dbReference>
<dbReference type="PANTHER" id="PTHR20859:SF86">
    <property type="entry name" value="INTERLEUKIN-20 RECEPTOR SUBUNIT ALPHA"/>
    <property type="match status" value="1"/>
</dbReference>
<dbReference type="PANTHER" id="PTHR20859">
    <property type="entry name" value="INTERFERON/INTERLEUKIN RECEPTOR"/>
    <property type="match status" value="1"/>
</dbReference>
<feature type="compositionally biased region" description="Polar residues" evidence="1">
    <location>
        <begin position="305"/>
        <end position="314"/>
    </location>
</feature>
<sequence>MRSVTPTAFYGGEKDVWHDQKQCTNITRTWCDLSKETSDLDEEYYARVKAVLNDISSNWTESTRFDPKLHTKIGPPSLKVRAGERSIFIRLSGPKKWQFDNKTKAKSMAKYYKNLQYNVSLYNDKTKQLLYFQLKNNSETLDKLDHNTRYCVSARTKVNGQNSEPSTEQCVTTPKDTSSEWLVFIMFRCILPSVVAFFLIIVILYLMYRYVFGNYPKTPKNLLLQNNCESKAKVVFVPYDNLKVNIIAFSAIDNSTLNPGGETQHIKYGSAYVIQSTSESQPAKHLGYASHLEKHLLAKDPETLASNEGQQNDPPNYRRHTGMRPLSEDYGYGTVLKVLSSFEQHDQLSENKDLMRSASIGVSQKAAFNPGFETHLISEEEAVQPQVHLYIQAQMRKGQAQGSEGSHCQQFDKDTKLSLCWDFPEEAGQGEGTILVDWDPESRTLHMPILHELENELLQNNCESKAKVVFVPYDNLKVNIIAFSAIDNSTLNPGGETQHIKYGSAYVIQSTSESQPAKHLGYASHLEKHLLAKDPETLASNEGQQNDPPNYRRHTGMRPLSEDYGYGTVLKVLSSFEQHDQLSENKDLMRSASIGVSQKAAFNPGFETHLISEEEAVQPQVHLYIQAQMRKGQAQGSEGSHCQQFDKDTKLSLCWDFPEEAGQGEGTILVDWDPESRTLHMPILHELENEVPVVDTEKAECCVEEKTSLLPTVYLRQSSGESSDNEDTYLTRLVKNWGLHVQMEE</sequence>
<dbReference type="Proteomes" id="UP000289886">
    <property type="component" value="Unassembled WGS sequence"/>
</dbReference>
<dbReference type="EMBL" id="SCEB01215525">
    <property type="protein sequence ID" value="RXM29131.1"/>
    <property type="molecule type" value="Genomic_DNA"/>
</dbReference>
<feature type="region of interest" description="Disordered" evidence="1">
    <location>
        <begin position="305"/>
        <end position="324"/>
    </location>
</feature>
<evidence type="ECO:0000313" key="6">
    <source>
        <dbReference type="Proteomes" id="UP000289886"/>
    </source>
</evidence>
<evidence type="ECO:0000256" key="1">
    <source>
        <dbReference type="SAM" id="MobiDB-lite"/>
    </source>
</evidence>
<keyword evidence="2" id="KW-0812">Transmembrane</keyword>
<dbReference type="InterPro" id="IPR036116">
    <property type="entry name" value="FN3_sf"/>
</dbReference>
<feature type="compositionally biased region" description="Polar residues" evidence="1">
    <location>
        <begin position="539"/>
        <end position="548"/>
    </location>
</feature>
<dbReference type="AlphaFoldDB" id="A0A444U1U0"/>
<keyword evidence="6" id="KW-1185">Reference proteome</keyword>
<feature type="domain" description="Fibronectin type-III" evidence="3">
    <location>
        <begin position="14"/>
        <end position="59"/>
    </location>
</feature>
<feature type="transmembrane region" description="Helical" evidence="2">
    <location>
        <begin position="181"/>
        <end position="208"/>
    </location>
</feature>
<keyword evidence="5" id="KW-0675">Receptor</keyword>
<dbReference type="GO" id="GO:0005886">
    <property type="term" value="C:plasma membrane"/>
    <property type="evidence" value="ECO:0007669"/>
    <property type="project" value="TreeGrafter"/>
</dbReference>
<name>A0A444U1U0_ACIRT</name>
<dbReference type="SUPFAM" id="SSF49265">
    <property type="entry name" value="Fibronectin type III"/>
    <property type="match status" value="2"/>
</dbReference>
<keyword evidence="2" id="KW-0472">Membrane</keyword>
<dbReference type="InterPro" id="IPR015373">
    <property type="entry name" value="Interferon/interleukin_rcp_dom"/>
</dbReference>
<reference evidence="5 6" key="1">
    <citation type="submission" date="2019-01" db="EMBL/GenBank/DDBJ databases">
        <title>Draft Genome and Complete Hox-Cluster Characterization of the Sterlet Sturgeon (Acipenser ruthenus).</title>
        <authorList>
            <person name="Wei Q."/>
        </authorList>
    </citation>
    <scope>NUCLEOTIDE SEQUENCE [LARGE SCALE GENOMIC DNA]</scope>
    <source>
        <strain evidence="5">WHYD16114868_AA</strain>
        <tissue evidence="5">Blood</tissue>
    </source>
</reference>
<organism evidence="5 6">
    <name type="scientific">Acipenser ruthenus</name>
    <name type="common">Sterlet sturgeon</name>
    <dbReference type="NCBI Taxonomy" id="7906"/>
    <lineage>
        <taxon>Eukaryota</taxon>
        <taxon>Metazoa</taxon>
        <taxon>Chordata</taxon>
        <taxon>Craniata</taxon>
        <taxon>Vertebrata</taxon>
        <taxon>Euteleostomi</taxon>
        <taxon>Actinopterygii</taxon>
        <taxon>Chondrostei</taxon>
        <taxon>Acipenseriformes</taxon>
        <taxon>Acipenseridae</taxon>
        <taxon>Acipenser</taxon>
    </lineage>
</organism>
<feature type="region of interest" description="Disordered" evidence="1">
    <location>
        <begin position="539"/>
        <end position="558"/>
    </location>
</feature>
<dbReference type="Gene3D" id="2.60.40.10">
    <property type="entry name" value="Immunoglobulins"/>
    <property type="match status" value="2"/>
</dbReference>
<dbReference type="InterPro" id="IPR003961">
    <property type="entry name" value="FN3_dom"/>
</dbReference>
<gene>
    <name evidence="5" type="ORF">EOD39_2375</name>
</gene>